<dbReference type="Gene3D" id="3.40.50.1820">
    <property type="entry name" value="alpha/beta hydrolase"/>
    <property type="match status" value="1"/>
</dbReference>
<dbReference type="SUPFAM" id="SSF53474">
    <property type="entry name" value="alpha/beta-Hydrolases"/>
    <property type="match status" value="1"/>
</dbReference>
<evidence type="ECO:0000313" key="4">
    <source>
        <dbReference type="Proteomes" id="UP000283522"/>
    </source>
</evidence>
<dbReference type="InterPro" id="IPR029058">
    <property type="entry name" value="AB_hydrolase_fold"/>
</dbReference>
<dbReference type="PANTHER" id="PTHR43798">
    <property type="entry name" value="MONOACYLGLYCEROL LIPASE"/>
    <property type="match status" value="1"/>
</dbReference>
<name>A0A418PSE3_9BACT</name>
<dbReference type="AlphaFoldDB" id="A0A418PSE3"/>
<organism evidence="3 4">
    <name type="scientific">Algoriphagus lacus</name>
    <dbReference type="NCBI Taxonomy" id="2056311"/>
    <lineage>
        <taxon>Bacteria</taxon>
        <taxon>Pseudomonadati</taxon>
        <taxon>Bacteroidota</taxon>
        <taxon>Cytophagia</taxon>
        <taxon>Cytophagales</taxon>
        <taxon>Cyclobacteriaceae</taxon>
        <taxon>Algoriphagus</taxon>
    </lineage>
</organism>
<evidence type="ECO:0000259" key="2">
    <source>
        <dbReference type="Pfam" id="PF00561"/>
    </source>
</evidence>
<dbReference type="GO" id="GO:0016020">
    <property type="term" value="C:membrane"/>
    <property type="evidence" value="ECO:0007669"/>
    <property type="project" value="TreeGrafter"/>
</dbReference>
<dbReference type="PANTHER" id="PTHR43798:SF31">
    <property type="entry name" value="AB HYDROLASE SUPERFAMILY PROTEIN YCLE"/>
    <property type="match status" value="1"/>
</dbReference>
<dbReference type="EMBL" id="QXML01000004">
    <property type="protein sequence ID" value="RIW15780.1"/>
    <property type="molecule type" value="Genomic_DNA"/>
</dbReference>
<dbReference type="Proteomes" id="UP000283522">
    <property type="component" value="Unassembled WGS sequence"/>
</dbReference>
<proteinExistence type="predicted"/>
<evidence type="ECO:0000256" key="1">
    <source>
        <dbReference type="ARBA" id="ARBA00022801"/>
    </source>
</evidence>
<dbReference type="Pfam" id="PF00561">
    <property type="entry name" value="Abhydrolase_1"/>
    <property type="match status" value="1"/>
</dbReference>
<evidence type="ECO:0000313" key="3">
    <source>
        <dbReference type="EMBL" id="RIW15780.1"/>
    </source>
</evidence>
<sequence length="272" mass="31622">MKNQNQPSLRTPMLIVGSRLFYERAFPAGMKEHFDLHYFDHKGFYHNPGLLESAYQNLEEIVAEIEIFRQNFGLEKFFLFGHSGHAYMTLEYAKSFPNQILGLVLCGCSPDLSPKSHLAAENYFTQLADENRKQIFEQDMAGLFSKIQAEPDLRFTHFVLCQKAKNWFNPNYDAAWLWKDVPTHLPTLDYVWGKLFRDYEVCQNLEKITFPVLFLQGKYDFVAGPASSWESIISKLPDVKESIFELSGHYPMVDEPEAFLEVLCHWTNNLIN</sequence>
<comment type="caution">
    <text evidence="3">The sequence shown here is derived from an EMBL/GenBank/DDBJ whole genome shotgun (WGS) entry which is preliminary data.</text>
</comment>
<gene>
    <name evidence="3" type="ORF">D0X99_10175</name>
</gene>
<keyword evidence="4" id="KW-1185">Reference proteome</keyword>
<protein>
    <submittedName>
        <fullName evidence="3">Alpha/beta hydrolase</fullName>
    </submittedName>
</protein>
<accession>A0A418PSE3</accession>
<keyword evidence="1 3" id="KW-0378">Hydrolase</keyword>
<dbReference type="InterPro" id="IPR000073">
    <property type="entry name" value="AB_hydrolase_1"/>
</dbReference>
<dbReference type="OrthoDB" id="9796770at2"/>
<feature type="domain" description="AB hydrolase-1" evidence="2">
    <location>
        <begin position="19"/>
        <end position="256"/>
    </location>
</feature>
<dbReference type="GO" id="GO:0016787">
    <property type="term" value="F:hydrolase activity"/>
    <property type="evidence" value="ECO:0007669"/>
    <property type="project" value="UniProtKB-KW"/>
</dbReference>
<dbReference type="InterPro" id="IPR050266">
    <property type="entry name" value="AB_hydrolase_sf"/>
</dbReference>
<reference evidence="3 4" key="1">
    <citation type="submission" date="2018-09" db="EMBL/GenBank/DDBJ databases">
        <authorList>
            <person name="Wang X."/>
            <person name="Du Z."/>
        </authorList>
    </citation>
    <scope>NUCLEOTIDE SEQUENCE [LARGE SCALE GENOMIC DNA]</scope>
    <source>
        <strain evidence="3 4">N3</strain>
    </source>
</reference>
<dbReference type="RefSeq" id="WP_119477716.1">
    <property type="nucleotide sequence ID" value="NZ_QXML01000004.1"/>
</dbReference>